<feature type="transmembrane region" description="Helical" evidence="7">
    <location>
        <begin position="12"/>
        <end position="36"/>
    </location>
</feature>
<dbReference type="InterPro" id="IPR018499">
    <property type="entry name" value="Tetraspanin/Peripherin"/>
</dbReference>
<dbReference type="InterPro" id="IPR000301">
    <property type="entry name" value="Tetraspanin_animals"/>
</dbReference>
<evidence type="ECO:0000256" key="4">
    <source>
        <dbReference type="ARBA" id="ARBA00022989"/>
    </source>
</evidence>
<dbReference type="Pfam" id="PF00335">
    <property type="entry name" value="Tetraspanin"/>
    <property type="match status" value="1"/>
</dbReference>
<dbReference type="InParanoid" id="A0A667XHY5"/>
<proteinExistence type="inferred from homology"/>
<evidence type="ECO:0000313" key="8">
    <source>
        <dbReference type="Ensembl" id="ENSMMDP00005014797.1"/>
    </source>
</evidence>
<keyword evidence="9" id="KW-1185">Reference proteome</keyword>
<dbReference type="PIRSF" id="PIRSF002419">
    <property type="entry name" value="Tetraspanin"/>
    <property type="match status" value="1"/>
</dbReference>
<dbReference type="InterPro" id="IPR008952">
    <property type="entry name" value="Tetraspanin_EC2_sf"/>
</dbReference>
<evidence type="ECO:0000256" key="5">
    <source>
        <dbReference type="ARBA" id="ARBA00023136"/>
    </source>
</evidence>
<dbReference type="GeneTree" id="ENSGT00940000168658"/>
<evidence type="ECO:0000256" key="3">
    <source>
        <dbReference type="ARBA" id="ARBA00022692"/>
    </source>
</evidence>
<keyword evidence="3 7" id="KW-0812">Transmembrane</keyword>
<dbReference type="Gene3D" id="1.10.1450.10">
    <property type="entry name" value="Tetraspanin"/>
    <property type="match status" value="1"/>
</dbReference>
<evidence type="ECO:0000256" key="7">
    <source>
        <dbReference type="RuleBase" id="RU361218"/>
    </source>
</evidence>
<accession>A0A667XHY5</accession>
<dbReference type="RefSeq" id="XP_029901774.1">
    <property type="nucleotide sequence ID" value="XM_030045914.1"/>
</dbReference>
<feature type="transmembrane region" description="Helical" evidence="7">
    <location>
        <begin position="48"/>
        <end position="69"/>
    </location>
</feature>
<name>A0A667XHY5_9TELE</name>
<dbReference type="GO" id="GO:0005886">
    <property type="term" value="C:plasma membrane"/>
    <property type="evidence" value="ECO:0007669"/>
    <property type="project" value="TreeGrafter"/>
</dbReference>
<feature type="disulfide bond" evidence="6">
    <location>
        <begin position="140"/>
        <end position="156"/>
    </location>
</feature>
<feature type="transmembrane region" description="Helical" evidence="7">
    <location>
        <begin position="75"/>
        <end position="100"/>
    </location>
</feature>
<dbReference type="PANTHER" id="PTHR19282:SF456">
    <property type="entry name" value="CD63 MOLECULE"/>
    <property type="match status" value="1"/>
</dbReference>
<dbReference type="Ensembl" id="ENSMMDT00005015202.1">
    <property type="protein sequence ID" value="ENSMMDP00005014797.1"/>
    <property type="gene ID" value="ENSMMDG00005007569.1"/>
</dbReference>
<dbReference type="AlphaFoldDB" id="A0A667XHY5"/>
<reference evidence="8" key="3">
    <citation type="submission" date="2025-09" db="UniProtKB">
        <authorList>
            <consortium name="Ensembl"/>
        </authorList>
    </citation>
    <scope>IDENTIFICATION</scope>
</reference>
<evidence type="ECO:0000256" key="1">
    <source>
        <dbReference type="ARBA" id="ARBA00004141"/>
    </source>
</evidence>
<evidence type="ECO:0000256" key="2">
    <source>
        <dbReference type="ARBA" id="ARBA00006840"/>
    </source>
</evidence>
<comment type="similarity">
    <text evidence="2 7">Belongs to the tetraspanin (TM4SF) family.</text>
</comment>
<gene>
    <name evidence="8" type="primary">LOC115355202</name>
</gene>
<dbReference type="Proteomes" id="UP000472263">
    <property type="component" value="Chromosome 23"/>
</dbReference>
<feature type="transmembrane region" description="Helical" evidence="7">
    <location>
        <begin position="199"/>
        <end position="219"/>
    </location>
</feature>
<comment type="subcellular location">
    <subcellularLocation>
        <location evidence="1 7">Membrane</location>
        <topology evidence="1 7">Multi-pass membrane protein</topology>
    </subcellularLocation>
</comment>
<evidence type="ECO:0000256" key="6">
    <source>
        <dbReference type="PIRSR" id="PIRSR002419-1"/>
    </source>
</evidence>
<sequence>MGKINGCLKCLFIFFNVLFGIIGALLVVGVVKATAFQQQLAIAGNPNLAWGWVFALGMLLVSCLGIFAGCSEKELALKVFAGCMATGLLTMMIFGIIVAVQRNKLKTNLQEASSDFIKPFMKDDAVKSFLKDLQRDAKCCGVGSPKDWGTDIPESCACRGSNCKAKPQGMTGPDQIFKMTCSGLIFVVVDLVFKIAMGFFFGFAVTALLGLLVSLLMIYQVRRHDGGMGGQSMAMKGY</sequence>
<protein>
    <recommendedName>
        <fullName evidence="7">Tetraspanin</fullName>
    </recommendedName>
</protein>
<dbReference type="GO" id="GO:1900746">
    <property type="term" value="P:regulation of vascular endothelial growth factor signaling pathway"/>
    <property type="evidence" value="ECO:0007669"/>
    <property type="project" value="TreeGrafter"/>
</dbReference>
<keyword evidence="5 7" id="KW-0472">Membrane</keyword>
<reference evidence="8" key="2">
    <citation type="submission" date="2025-08" db="UniProtKB">
        <authorList>
            <consortium name="Ensembl"/>
        </authorList>
    </citation>
    <scope>IDENTIFICATION</scope>
</reference>
<dbReference type="SUPFAM" id="SSF48652">
    <property type="entry name" value="Tetraspanin"/>
    <property type="match status" value="1"/>
</dbReference>
<dbReference type="OrthoDB" id="6134317at2759"/>
<keyword evidence="4 7" id="KW-1133">Transmembrane helix</keyword>
<keyword evidence="6" id="KW-1015">Disulfide bond</keyword>
<dbReference type="PANTHER" id="PTHR19282">
    <property type="entry name" value="TETRASPANIN"/>
    <property type="match status" value="1"/>
</dbReference>
<organism evidence="8 9">
    <name type="scientific">Myripristis murdjan</name>
    <name type="common">pinecone soldierfish</name>
    <dbReference type="NCBI Taxonomy" id="586833"/>
    <lineage>
        <taxon>Eukaryota</taxon>
        <taxon>Metazoa</taxon>
        <taxon>Chordata</taxon>
        <taxon>Craniata</taxon>
        <taxon>Vertebrata</taxon>
        <taxon>Euteleostomi</taxon>
        <taxon>Actinopterygii</taxon>
        <taxon>Neopterygii</taxon>
        <taxon>Teleostei</taxon>
        <taxon>Neoteleostei</taxon>
        <taxon>Acanthomorphata</taxon>
        <taxon>Holocentriformes</taxon>
        <taxon>Holocentridae</taxon>
        <taxon>Myripristis</taxon>
    </lineage>
</organism>
<reference evidence="8" key="1">
    <citation type="submission" date="2019-06" db="EMBL/GenBank/DDBJ databases">
        <authorList>
            <consortium name="Wellcome Sanger Institute Data Sharing"/>
        </authorList>
    </citation>
    <scope>NUCLEOTIDE SEQUENCE [LARGE SCALE GENOMIC DNA]</scope>
</reference>
<dbReference type="GeneID" id="115355202"/>
<evidence type="ECO:0000313" key="9">
    <source>
        <dbReference type="Proteomes" id="UP000472263"/>
    </source>
</evidence>